<dbReference type="EMBL" id="PNHD01000003">
    <property type="protein sequence ID" value="PMC60478.1"/>
    <property type="molecule type" value="Genomic_DNA"/>
</dbReference>
<reference evidence="1 2" key="1">
    <citation type="submission" date="2017-09" db="EMBL/GenBank/DDBJ databases">
        <title>Bacterial strain isolated from the female urinary microbiota.</title>
        <authorList>
            <person name="Thomas-White K."/>
            <person name="Kumar N."/>
            <person name="Forster S."/>
            <person name="Putonti C."/>
            <person name="Lawley T."/>
            <person name="Wolfe A.J."/>
        </authorList>
    </citation>
    <scope>NUCLEOTIDE SEQUENCE [LARGE SCALE GENOMIC DNA]</scope>
    <source>
        <strain evidence="1 2">UMB0115</strain>
    </source>
</reference>
<evidence type="ECO:0000313" key="2">
    <source>
        <dbReference type="Proteomes" id="UP000235723"/>
    </source>
</evidence>
<comment type="caution">
    <text evidence="1">The sequence shown here is derived from an EMBL/GenBank/DDBJ whole genome shotgun (WGS) entry which is preliminary data.</text>
</comment>
<proteinExistence type="predicted"/>
<name>A0A2N6STT6_FINMA</name>
<evidence type="ECO:0000313" key="1">
    <source>
        <dbReference type="EMBL" id="PMC60478.1"/>
    </source>
</evidence>
<gene>
    <name evidence="1" type="ORF">CJ208_03465</name>
</gene>
<evidence type="ECO:0008006" key="3">
    <source>
        <dbReference type="Google" id="ProtNLM"/>
    </source>
</evidence>
<protein>
    <recommendedName>
        <fullName evidence="3">Peptidase C39-like domain-containing protein</fullName>
    </recommendedName>
</protein>
<dbReference type="Proteomes" id="UP000235723">
    <property type="component" value="Unassembled WGS sequence"/>
</dbReference>
<dbReference type="AlphaFoldDB" id="A0A2N6STT6"/>
<sequence length="206" mass="24282">MKNIRYELKDVDKILNIEGFYGGDQQWFEDILHSKYLTKKACSVIAFTNFLIYIANTKKEYAKLVPENFIGSPINKTDYIKFADKLSTFVKPKIYGVPFLFPMNSAIRKYAKKNGVILVVQNYNFTWNIRNIVTYIIGAIANGYPVLMLTLNHKNPDVKFHWVTITAIYYDNSWKIECSNWGTKRVYDLEKWFKEKSLYKGLIYYQ</sequence>
<organism evidence="1 2">
    <name type="scientific">Finegoldia magna</name>
    <name type="common">Peptostreptococcus magnus</name>
    <dbReference type="NCBI Taxonomy" id="1260"/>
    <lineage>
        <taxon>Bacteria</taxon>
        <taxon>Bacillati</taxon>
        <taxon>Bacillota</taxon>
        <taxon>Tissierellia</taxon>
        <taxon>Tissierellales</taxon>
        <taxon>Peptoniphilaceae</taxon>
        <taxon>Finegoldia</taxon>
    </lineage>
</organism>
<dbReference type="RefSeq" id="WP_102163967.1">
    <property type="nucleotide sequence ID" value="NZ_CAUPKI010000004.1"/>
</dbReference>
<accession>A0A2N6STT6</accession>